<sequence>MRQGVICMLIAALVLQLAGGVVAGGAEPLAMTTQETIRTVAVSGVPTALMRGARLPERMPSFHTDAACHLADSWQSWSGMVWFSSPDGEHISKPLPAGTVTEPGVYYYLGLVLEPDGLASFSDAPSVTVCGTTAAVQRLEDGRLFVCVRYGSDDGRLEGLLPETLPFRDVSRRAWYFESVAYAYRQGLMSGTGTTEFEPDTATSRAMLVQVLYRLAGQPAAAGGEFSDVGDGVWYADAVSWAAGAQIVNGYGNGRFGPDDPVTREQTAAILYRYAVWYDLAGDGEAPLSGYPDAGTVSSWARSAMGWAVGAGYLTGSAEDGAVLLRPQALAVRAQTAAILARFCRSMQKQEHIMPRADYFTARGTTVLYLPLDNRPVNDLRVEALADSTGMNVLLPPEDLYATRLDGQTTNANGTQYGDTHALLQWVLDNEDACDVLIVSMDQLLSGGLVNSRWEDGTDLTWEKDAIDTLSQIAARKPVYVFDTVMRLATTAGYQGLDSEAYRLFRSYGMAERGELTGHNLTVDNIIAGYPYGADGERIETTLDDELVEHYLAARARKLRLTDYLLRHAESFAACVVGVDDSAARISVQTNEIRYLQRLLGKNCALFCGTDELGMMAFTRAYADCAGWNSRLSVHYFGGYEDSVADAYDTSTLRESVEQHITALGAELVDWNEQSDAVVLVLTRGASSTECSRYLAAWEENCRNGVPTIVIDASSATQHLPQQLEDTSLQWLIGYSAWGTAANSVGIALSMGLTRLQWLQGEQDPQPEDSEAFARELIFAYMKDIAYCRYCRPTIKDLTPEGIEQALLRQNMTTRVETALKDTALVTGPDGVTDYVIPEFRLTDFSAPLGRSYEIRFRILFPNAGPWFTEQ</sequence>
<gene>
    <name evidence="3" type="ORF">WMO66_00875</name>
</gene>
<evidence type="ECO:0000313" key="4">
    <source>
        <dbReference type="Proteomes" id="UP001491552"/>
    </source>
</evidence>
<dbReference type="RefSeq" id="WP_349134519.1">
    <property type="nucleotide sequence ID" value="NZ_JBBMFF010000065.1"/>
</dbReference>
<proteinExistence type="predicted"/>
<keyword evidence="4" id="KW-1185">Reference proteome</keyword>
<dbReference type="Proteomes" id="UP001491552">
    <property type="component" value="Unassembled WGS sequence"/>
</dbReference>
<evidence type="ECO:0000256" key="1">
    <source>
        <dbReference type="ARBA" id="ARBA00022737"/>
    </source>
</evidence>
<feature type="domain" description="SLH" evidence="2">
    <location>
        <begin position="163"/>
        <end position="221"/>
    </location>
</feature>
<dbReference type="InterPro" id="IPR001119">
    <property type="entry name" value="SLH_dom"/>
</dbReference>
<evidence type="ECO:0000259" key="2">
    <source>
        <dbReference type="PROSITE" id="PS51272"/>
    </source>
</evidence>
<organism evidence="3 4">
    <name type="scientific">Faecousia intestinalis</name>
    <dbReference type="NCBI Taxonomy" id="3133167"/>
    <lineage>
        <taxon>Bacteria</taxon>
        <taxon>Bacillati</taxon>
        <taxon>Bacillota</taxon>
        <taxon>Clostridia</taxon>
        <taxon>Eubacteriales</taxon>
        <taxon>Oscillospiraceae</taxon>
        <taxon>Faecousia</taxon>
    </lineage>
</organism>
<keyword evidence="1" id="KW-0677">Repeat</keyword>
<feature type="domain" description="SLH" evidence="2">
    <location>
        <begin position="222"/>
        <end position="285"/>
    </location>
</feature>
<protein>
    <submittedName>
        <fullName evidence="3">DUF4127 family protein</fullName>
    </submittedName>
</protein>
<dbReference type="Pfam" id="PF13552">
    <property type="entry name" value="DUF4127"/>
    <property type="match status" value="1"/>
</dbReference>
<dbReference type="Pfam" id="PF00395">
    <property type="entry name" value="SLH"/>
    <property type="match status" value="2"/>
</dbReference>
<name>A0ABV1G324_9FIRM</name>
<dbReference type="EMBL" id="JBBMFF010000065">
    <property type="protein sequence ID" value="MEQ2509809.1"/>
    <property type="molecule type" value="Genomic_DNA"/>
</dbReference>
<dbReference type="InterPro" id="IPR025394">
    <property type="entry name" value="DUF4127"/>
</dbReference>
<evidence type="ECO:0000313" key="3">
    <source>
        <dbReference type="EMBL" id="MEQ2509809.1"/>
    </source>
</evidence>
<dbReference type="PROSITE" id="PS51272">
    <property type="entry name" value="SLH"/>
    <property type="match status" value="3"/>
</dbReference>
<accession>A0ABV1G324</accession>
<feature type="domain" description="SLH" evidence="2">
    <location>
        <begin position="288"/>
        <end position="354"/>
    </location>
</feature>
<comment type="caution">
    <text evidence="3">The sequence shown here is derived from an EMBL/GenBank/DDBJ whole genome shotgun (WGS) entry which is preliminary data.</text>
</comment>
<reference evidence="3 4" key="1">
    <citation type="submission" date="2024-03" db="EMBL/GenBank/DDBJ databases">
        <title>Human intestinal bacterial collection.</title>
        <authorList>
            <person name="Pauvert C."/>
            <person name="Hitch T.C.A."/>
            <person name="Clavel T."/>
        </authorList>
    </citation>
    <scope>NUCLEOTIDE SEQUENCE [LARGE SCALE GENOMIC DNA]</scope>
    <source>
        <strain evidence="3 4">CLA-AA-H192</strain>
    </source>
</reference>